<evidence type="ECO:0000313" key="5">
    <source>
        <dbReference type="Proteomes" id="UP000441585"/>
    </source>
</evidence>
<dbReference type="EMBL" id="WKKF01000004">
    <property type="protein sequence ID" value="MRX55331.1"/>
    <property type="molecule type" value="Genomic_DNA"/>
</dbReference>
<keyword evidence="3 4" id="KW-0012">Acyltransferase</keyword>
<keyword evidence="2" id="KW-0677">Repeat</keyword>
<gene>
    <name evidence="4" type="ORF">GJU41_15315</name>
</gene>
<name>A0A6I2MFW7_9BACI</name>
<dbReference type="AlphaFoldDB" id="A0A6I2MFW7"/>
<comment type="caution">
    <text evidence="4">The sequence shown here is derived from an EMBL/GenBank/DDBJ whole genome shotgun (WGS) entry which is preliminary data.</text>
</comment>
<evidence type="ECO:0000256" key="2">
    <source>
        <dbReference type="ARBA" id="ARBA00022737"/>
    </source>
</evidence>
<dbReference type="SUPFAM" id="SSF51161">
    <property type="entry name" value="Trimeric LpxA-like enzymes"/>
    <property type="match status" value="1"/>
</dbReference>
<proteinExistence type="predicted"/>
<reference evidence="4 5" key="1">
    <citation type="submission" date="2019-11" db="EMBL/GenBank/DDBJ databases">
        <title>Bacillus idriensis genome.</title>
        <authorList>
            <person name="Konopka E.N."/>
            <person name="Newman J.D."/>
        </authorList>
    </citation>
    <scope>NUCLEOTIDE SEQUENCE [LARGE SCALE GENOMIC DNA]</scope>
    <source>
        <strain evidence="4 5">DSM 19097</strain>
    </source>
</reference>
<keyword evidence="1 4" id="KW-0808">Transferase</keyword>
<dbReference type="PANTHER" id="PTHR43300:SF12">
    <property type="entry name" value="CHLORAMPHENICOL ACETYLTRANSFERASE"/>
    <property type="match status" value="1"/>
</dbReference>
<dbReference type="InterPro" id="IPR050179">
    <property type="entry name" value="Trans_hexapeptide_repeat"/>
</dbReference>
<protein>
    <submittedName>
        <fullName evidence="4">Acyltransferase</fullName>
    </submittedName>
</protein>
<accession>A0A6I2MFW7</accession>
<evidence type="ECO:0000313" key="4">
    <source>
        <dbReference type="EMBL" id="MRX55331.1"/>
    </source>
</evidence>
<dbReference type="GO" id="GO:0016746">
    <property type="term" value="F:acyltransferase activity"/>
    <property type="evidence" value="ECO:0007669"/>
    <property type="project" value="UniProtKB-KW"/>
</dbReference>
<sequence length="195" mass="21182">MDNIYTEQELKDMGLKSVGKNVKVSRKCSIYIPETISIGDHSRIDDFCCLVGGEKGINIGRNVTIAHYCLLGGTGGITLKDFSGISSRVTLYSANGDYLGESLTGHTVPKKYLNIISGEIILNKHVLIGTNTTVLPSVVIGEGTAVGAHSLVTKNLDPWGVYAGVPVKRIKERKKDLLLLEKAYLKEMAEEQSED</sequence>
<dbReference type="RefSeq" id="WP_070876534.1">
    <property type="nucleotide sequence ID" value="NZ_CAJFZX010000001.1"/>
</dbReference>
<dbReference type="CDD" id="cd04647">
    <property type="entry name" value="LbH_MAT_like"/>
    <property type="match status" value="1"/>
</dbReference>
<organism evidence="4 5">
    <name type="scientific">Metabacillus idriensis</name>
    <dbReference type="NCBI Taxonomy" id="324768"/>
    <lineage>
        <taxon>Bacteria</taxon>
        <taxon>Bacillati</taxon>
        <taxon>Bacillota</taxon>
        <taxon>Bacilli</taxon>
        <taxon>Bacillales</taxon>
        <taxon>Bacillaceae</taxon>
        <taxon>Metabacillus</taxon>
    </lineage>
</organism>
<dbReference type="PROSITE" id="PS00101">
    <property type="entry name" value="HEXAPEP_TRANSFERASES"/>
    <property type="match status" value="1"/>
</dbReference>
<dbReference type="InterPro" id="IPR011004">
    <property type="entry name" value="Trimer_LpxA-like_sf"/>
</dbReference>
<dbReference type="Gene3D" id="2.160.10.10">
    <property type="entry name" value="Hexapeptide repeat proteins"/>
    <property type="match status" value="1"/>
</dbReference>
<keyword evidence="5" id="KW-1185">Reference proteome</keyword>
<dbReference type="PANTHER" id="PTHR43300">
    <property type="entry name" value="ACETYLTRANSFERASE"/>
    <property type="match status" value="1"/>
</dbReference>
<dbReference type="InterPro" id="IPR018357">
    <property type="entry name" value="Hexapep_transf_CS"/>
</dbReference>
<dbReference type="Proteomes" id="UP000441585">
    <property type="component" value="Unassembled WGS sequence"/>
</dbReference>
<evidence type="ECO:0000256" key="3">
    <source>
        <dbReference type="ARBA" id="ARBA00023315"/>
    </source>
</evidence>
<evidence type="ECO:0000256" key="1">
    <source>
        <dbReference type="ARBA" id="ARBA00022679"/>
    </source>
</evidence>